<dbReference type="Pfam" id="PF02561">
    <property type="entry name" value="FliS"/>
    <property type="match status" value="1"/>
</dbReference>
<gene>
    <name evidence="1" type="ORF">NZD89_04185</name>
</gene>
<evidence type="ECO:0000313" key="1">
    <source>
        <dbReference type="EMBL" id="WAH42650.1"/>
    </source>
</evidence>
<dbReference type="Gene3D" id="1.20.120.340">
    <property type="entry name" value="Flagellar protein FliS"/>
    <property type="match status" value="1"/>
</dbReference>
<dbReference type="RefSeq" id="WP_268006523.1">
    <property type="nucleotide sequence ID" value="NZ_BSUT01000001.1"/>
</dbReference>
<organism evidence="1 2">
    <name type="scientific">Alicyclobacillus fastidiosus</name>
    <dbReference type="NCBI Taxonomy" id="392011"/>
    <lineage>
        <taxon>Bacteria</taxon>
        <taxon>Bacillati</taxon>
        <taxon>Bacillota</taxon>
        <taxon>Bacilli</taxon>
        <taxon>Bacillales</taxon>
        <taxon>Alicyclobacillaceae</taxon>
        <taxon>Alicyclobacillus</taxon>
    </lineage>
</organism>
<protein>
    <submittedName>
        <fullName evidence="1">Flagellar protein FliS</fullName>
    </submittedName>
</protein>
<dbReference type="InterPro" id="IPR003713">
    <property type="entry name" value="FliS"/>
</dbReference>
<dbReference type="InterPro" id="IPR036584">
    <property type="entry name" value="FliS_sf"/>
</dbReference>
<reference evidence="1" key="1">
    <citation type="submission" date="2022-08" db="EMBL/GenBank/DDBJ databases">
        <title>Alicyclobacillus fastidiosus DSM 17978, complete genome.</title>
        <authorList>
            <person name="Wang Q."/>
            <person name="Cai R."/>
            <person name="Wang Z."/>
        </authorList>
    </citation>
    <scope>NUCLEOTIDE SEQUENCE</scope>
    <source>
        <strain evidence="1">DSM 17978</strain>
    </source>
</reference>
<keyword evidence="2" id="KW-1185">Reference proteome</keyword>
<proteinExistence type="predicted"/>
<dbReference type="EMBL" id="CP104067">
    <property type="protein sequence ID" value="WAH42650.1"/>
    <property type="molecule type" value="Genomic_DNA"/>
</dbReference>
<dbReference type="Proteomes" id="UP001164761">
    <property type="component" value="Chromosome"/>
</dbReference>
<accession>A0ABY6ZL55</accession>
<keyword evidence="1" id="KW-0282">Flagellum</keyword>
<keyword evidence="1" id="KW-0969">Cilium</keyword>
<sequence>MNPANAYRNAIYTTPLHVQLSQLHRQAGVFTRQVKEFVECGDIQSARKHIEYVQDIIAFLRSSLDMSLEVSKITDNTYAYYYNVLVRWFLEPNSCLEDFQDLISFWDSWADTWVGVGSSS</sequence>
<evidence type="ECO:0000313" key="2">
    <source>
        <dbReference type="Proteomes" id="UP001164761"/>
    </source>
</evidence>
<dbReference type="SUPFAM" id="SSF101116">
    <property type="entry name" value="Flagellar export chaperone FliS"/>
    <property type="match status" value="1"/>
</dbReference>
<name>A0ABY6ZL55_9BACL</name>
<keyword evidence="1" id="KW-0966">Cell projection</keyword>